<keyword evidence="1" id="KW-0732">Signal</keyword>
<dbReference type="EMBL" id="CP159290">
    <property type="protein sequence ID" value="XCH31573.1"/>
    <property type="molecule type" value="Genomic_DNA"/>
</dbReference>
<reference evidence="2" key="1">
    <citation type="submission" date="2024-06" db="EMBL/GenBank/DDBJ databases">
        <title>Complete genome sequence of the cellulolytic actinobacterium, Cellulosimicrobium ES-005.</title>
        <authorList>
            <person name="Matthews C.T."/>
            <person name="Underwood K.D."/>
            <person name="Ghanchi K.M."/>
            <person name="Fields S.D."/>
            <person name="Gardner S.G."/>
        </authorList>
    </citation>
    <scope>NUCLEOTIDE SEQUENCE</scope>
    <source>
        <strain evidence="2">ES-005</strain>
    </source>
</reference>
<evidence type="ECO:0000313" key="2">
    <source>
        <dbReference type="EMBL" id="XCH31573.1"/>
    </source>
</evidence>
<dbReference type="NCBIfam" id="NF038094">
    <property type="entry name" value="CueP_fam"/>
    <property type="match status" value="1"/>
</dbReference>
<name>A0AAU8G5S8_9MICO</name>
<dbReference type="PROSITE" id="PS51257">
    <property type="entry name" value="PROKAR_LIPOPROTEIN"/>
    <property type="match status" value="1"/>
</dbReference>
<protein>
    <submittedName>
        <fullName evidence="2">CueP family metal-binding protein</fullName>
    </submittedName>
</protein>
<dbReference type="Gene3D" id="2.60.40.3700">
    <property type="match status" value="1"/>
</dbReference>
<dbReference type="AlphaFoldDB" id="A0AAU8G5S8"/>
<gene>
    <name evidence="2" type="ORF">ABRQ22_07805</name>
</gene>
<dbReference type="InterPro" id="IPR047808">
    <property type="entry name" value="CueP-like"/>
</dbReference>
<sequence>MRRRALPTLVAAVAAITLVLAGCSGGSGDSPEPSALDALLDRHDLAGLSGQEVVDRLEGLETADRPTDLVASVRAAELVLADESYETTVPLPEDTFYLSVAPFVDETHECFYHSLTTCQGELADEAVSVTVVDAATGEVLVEEDTTLGANGFVGLWLPRDVDAELRVEHEGRVGTTTVSTGADDPTCLTSLQLV</sequence>
<dbReference type="RefSeq" id="WP_353709126.1">
    <property type="nucleotide sequence ID" value="NZ_CP159290.1"/>
</dbReference>
<dbReference type="Pfam" id="PF21172">
    <property type="entry name" value="CueP"/>
    <property type="match status" value="1"/>
</dbReference>
<evidence type="ECO:0000256" key="1">
    <source>
        <dbReference type="SAM" id="SignalP"/>
    </source>
</evidence>
<feature type="signal peptide" evidence="1">
    <location>
        <begin position="1"/>
        <end position="21"/>
    </location>
</feature>
<accession>A0AAU8G5S8</accession>
<proteinExistence type="predicted"/>
<feature type="chain" id="PRO_5043347264" evidence="1">
    <location>
        <begin position="22"/>
        <end position="194"/>
    </location>
</feature>
<organism evidence="2">
    <name type="scientific">Cellulosimicrobium sp. ES-005</name>
    <dbReference type="NCBI Taxonomy" id="3163031"/>
    <lineage>
        <taxon>Bacteria</taxon>
        <taxon>Bacillati</taxon>
        <taxon>Actinomycetota</taxon>
        <taxon>Actinomycetes</taxon>
        <taxon>Micrococcales</taxon>
        <taxon>Promicromonosporaceae</taxon>
        <taxon>Cellulosimicrobium</taxon>
    </lineage>
</organism>